<name>A0A1M5EHI3_9BACT</name>
<evidence type="ECO:0000313" key="2">
    <source>
        <dbReference type="EMBL" id="SHF78705.1"/>
    </source>
</evidence>
<evidence type="ECO:0000256" key="1">
    <source>
        <dbReference type="SAM" id="SignalP"/>
    </source>
</evidence>
<dbReference type="AlphaFoldDB" id="A0A1M5EHI3"/>
<reference evidence="2 3" key="1">
    <citation type="submission" date="2016-11" db="EMBL/GenBank/DDBJ databases">
        <authorList>
            <person name="Jaros S."/>
            <person name="Januszkiewicz K."/>
            <person name="Wedrychowicz H."/>
        </authorList>
    </citation>
    <scope>NUCLEOTIDE SEQUENCE [LARGE SCALE GENOMIC DNA]</scope>
    <source>
        <strain evidence="2 3">DSM 21986</strain>
    </source>
</reference>
<dbReference type="Proteomes" id="UP000184041">
    <property type="component" value="Unassembled WGS sequence"/>
</dbReference>
<accession>A0A1M5EHI3</accession>
<feature type="signal peptide" evidence="1">
    <location>
        <begin position="1"/>
        <end position="20"/>
    </location>
</feature>
<proteinExistence type="predicted"/>
<organism evidence="2 3">
    <name type="scientific">Fodinibius roseus</name>
    <dbReference type="NCBI Taxonomy" id="1194090"/>
    <lineage>
        <taxon>Bacteria</taxon>
        <taxon>Pseudomonadati</taxon>
        <taxon>Balneolota</taxon>
        <taxon>Balneolia</taxon>
        <taxon>Balneolales</taxon>
        <taxon>Balneolaceae</taxon>
        <taxon>Fodinibius</taxon>
    </lineage>
</organism>
<gene>
    <name evidence="2" type="ORF">SAMN05443144_11362</name>
</gene>
<dbReference type="PROSITE" id="PS51257">
    <property type="entry name" value="PROKAR_LIPOPROTEIN"/>
    <property type="match status" value="1"/>
</dbReference>
<protein>
    <submittedName>
        <fullName evidence="2">Uncharacterized protein</fullName>
    </submittedName>
</protein>
<dbReference type="EMBL" id="FQUS01000013">
    <property type="protein sequence ID" value="SHF78705.1"/>
    <property type="molecule type" value="Genomic_DNA"/>
</dbReference>
<keyword evidence="3" id="KW-1185">Reference proteome</keyword>
<dbReference type="RefSeq" id="WP_139240298.1">
    <property type="nucleotide sequence ID" value="NZ_FQUS01000013.1"/>
</dbReference>
<sequence length="139" mass="15481">MKLLKPVILLACVISLVSCLGNTGSEPTVITEPLGRSYYYITNQSESNLNVTYKIANFAVDSTVAVPTNSTTKVFQLARSNFPAPSEAFDNLRFFMQSSDMTSPIFVVEPIVDENWNDITAEGDTVKKYELRLTEEDIE</sequence>
<evidence type="ECO:0000313" key="3">
    <source>
        <dbReference type="Proteomes" id="UP000184041"/>
    </source>
</evidence>
<keyword evidence="1" id="KW-0732">Signal</keyword>
<feature type="chain" id="PRO_5012974175" evidence="1">
    <location>
        <begin position="21"/>
        <end position="139"/>
    </location>
</feature>